<sequence>MEYKTVDKILSKECRCFNMSEEELNVLFSGLIGTRLVIRVRSLYTSCIIKFELSNFTFSSGGHISNVSSSFIKDNNVNLHDIDSNIAFRFEYKDIESMEKGNREKYELNLIYRDGTNVTIYKEGNF</sequence>
<evidence type="ECO:0000313" key="2">
    <source>
        <dbReference type="Proteomes" id="UP001193748"/>
    </source>
</evidence>
<dbReference type="AlphaFoldDB" id="A0AAX0BAL5"/>
<organism evidence="1 2">
    <name type="scientific">Clostridium beijerinckii</name>
    <name type="common">Clostridium MP</name>
    <dbReference type="NCBI Taxonomy" id="1520"/>
    <lineage>
        <taxon>Bacteria</taxon>
        <taxon>Bacillati</taxon>
        <taxon>Bacillota</taxon>
        <taxon>Clostridia</taxon>
        <taxon>Eubacteriales</taxon>
        <taxon>Clostridiaceae</taxon>
        <taxon>Clostridium</taxon>
    </lineage>
</organism>
<dbReference type="EMBL" id="JABSWW010000002">
    <property type="protein sequence ID" value="NRT92370.1"/>
    <property type="molecule type" value="Genomic_DNA"/>
</dbReference>
<gene>
    <name evidence="1" type="ORF">B0H41_006191</name>
</gene>
<reference evidence="1" key="2">
    <citation type="journal article" date="2022" name="Nat. Biotechnol.">
        <title>Carbon-negative production of acetone and isopropanol by gas fermentation at industrial pilot scale.</title>
        <authorList>
            <person name="Liew F.E."/>
            <person name="Nogle R."/>
            <person name="Abdalla T."/>
            <person name="Rasor B.J."/>
            <person name="Canter C."/>
            <person name="Jensen R.O."/>
            <person name="Wang L."/>
            <person name="Strutz J."/>
            <person name="Chirania P."/>
            <person name="De Tissera S."/>
            <person name="Mueller A.P."/>
            <person name="Ruan Z."/>
            <person name="Gao A."/>
            <person name="Tran L."/>
            <person name="Engle N.L."/>
            <person name="Bromley J.C."/>
            <person name="Daniell J."/>
            <person name="Conrado R."/>
            <person name="Tschaplinski T.J."/>
            <person name="Giannone R.J."/>
            <person name="Hettich R.L."/>
            <person name="Karim A.S."/>
            <person name="Simpson S.D."/>
            <person name="Brown S.D."/>
            <person name="Leang C."/>
            <person name="Jewett M.C."/>
            <person name="Kopke M."/>
        </authorList>
    </citation>
    <scope>NUCLEOTIDE SEQUENCE</scope>
    <source>
        <strain evidence="1">DJ080</strain>
    </source>
</reference>
<accession>A0AAX0BAL5</accession>
<dbReference type="Proteomes" id="UP001193748">
    <property type="component" value="Unassembled WGS sequence"/>
</dbReference>
<proteinExistence type="predicted"/>
<protein>
    <submittedName>
        <fullName evidence="1">Uncharacterized protein</fullName>
    </submittedName>
</protein>
<comment type="caution">
    <text evidence="1">The sequence shown here is derived from an EMBL/GenBank/DDBJ whole genome shotgun (WGS) entry which is preliminary data.</text>
</comment>
<name>A0AAX0BAL5_CLOBE</name>
<evidence type="ECO:0000313" key="1">
    <source>
        <dbReference type="EMBL" id="NRT92370.1"/>
    </source>
</evidence>
<reference evidence="1" key="1">
    <citation type="submission" date="2020-05" db="EMBL/GenBank/DDBJ databases">
        <authorList>
            <person name="Brown S."/>
            <person name="Huntemann M."/>
            <person name="Clum A."/>
            <person name="Spunde A."/>
            <person name="Palaniappan K."/>
            <person name="Ritter S."/>
            <person name="Mikhailova N."/>
            <person name="Chen I.-M."/>
            <person name="Stamatis D."/>
            <person name="Reddy T."/>
            <person name="O'Malley R."/>
            <person name="Daum C."/>
            <person name="Shapiro N."/>
            <person name="Ivanova N."/>
            <person name="Kyrpides N."/>
            <person name="Woyke T."/>
        </authorList>
    </citation>
    <scope>NUCLEOTIDE SEQUENCE</scope>
    <source>
        <strain evidence="1">DJ080</strain>
    </source>
</reference>